<dbReference type="Gene3D" id="3.30.2080.10">
    <property type="entry name" value="GH92 mannosidase domain"/>
    <property type="match status" value="1"/>
</dbReference>
<dbReference type="InterPro" id="IPR014718">
    <property type="entry name" value="GH-type_carb-bd"/>
</dbReference>
<dbReference type="PANTHER" id="PTHR12143">
    <property type="entry name" value="PEPTIDE N-GLYCANASE PNGASE -RELATED"/>
    <property type="match status" value="1"/>
</dbReference>
<accession>A0ABR3VJL2</accession>
<proteinExistence type="predicted"/>
<dbReference type="InterPro" id="IPR008928">
    <property type="entry name" value="6-hairpin_glycosidase_sf"/>
</dbReference>
<feature type="domain" description="Glycosyl hydrolase family 92 N-terminal" evidence="2">
    <location>
        <begin position="58"/>
        <end position="321"/>
    </location>
</feature>
<evidence type="ECO:0000313" key="4">
    <source>
        <dbReference type="Proteomes" id="UP001583172"/>
    </source>
</evidence>
<evidence type="ECO:0000313" key="3">
    <source>
        <dbReference type="EMBL" id="KAL1841888.1"/>
    </source>
</evidence>
<dbReference type="EMBL" id="JAZGSY010000061">
    <property type="protein sequence ID" value="KAL1841888.1"/>
    <property type="molecule type" value="Genomic_DNA"/>
</dbReference>
<dbReference type="Gene3D" id="1.20.1610.10">
    <property type="entry name" value="alpha-1,2-mannosidases domains"/>
    <property type="match status" value="1"/>
</dbReference>
<organism evidence="3 4">
    <name type="scientific">Humicola insolens</name>
    <name type="common">Soft-rot fungus</name>
    <dbReference type="NCBI Taxonomy" id="85995"/>
    <lineage>
        <taxon>Eukaryota</taxon>
        <taxon>Fungi</taxon>
        <taxon>Dikarya</taxon>
        <taxon>Ascomycota</taxon>
        <taxon>Pezizomycotina</taxon>
        <taxon>Sordariomycetes</taxon>
        <taxon>Sordariomycetidae</taxon>
        <taxon>Sordariales</taxon>
        <taxon>Chaetomiaceae</taxon>
        <taxon>Mycothermus</taxon>
    </lineage>
</organism>
<keyword evidence="4" id="KW-1185">Reference proteome</keyword>
<evidence type="ECO:0000259" key="2">
    <source>
        <dbReference type="Pfam" id="PF17678"/>
    </source>
</evidence>
<dbReference type="Pfam" id="PF07971">
    <property type="entry name" value="Glyco_hydro_92"/>
    <property type="match status" value="1"/>
</dbReference>
<dbReference type="InterPro" id="IPR012939">
    <property type="entry name" value="Glyco_hydro_92"/>
</dbReference>
<dbReference type="Gene3D" id="1.20.1050.60">
    <property type="entry name" value="alpha-1,2-mannosidase"/>
    <property type="match status" value="1"/>
</dbReference>
<gene>
    <name evidence="3" type="ORF">VTJ49DRAFT_6487</name>
</gene>
<evidence type="ECO:0000259" key="1">
    <source>
        <dbReference type="Pfam" id="PF07971"/>
    </source>
</evidence>
<dbReference type="InterPro" id="IPR050883">
    <property type="entry name" value="PNGase"/>
</dbReference>
<comment type="caution">
    <text evidence="3">The sequence shown here is derived from an EMBL/GenBank/DDBJ whole genome shotgun (WGS) entry which is preliminary data.</text>
</comment>
<name>A0ABR3VJL2_HUMIN</name>
<dbReference type="InterPro" id="IPR005887">
    <property type="entry name" value="GH92_a_mannosidase_put"/>
</dbReference>
<dbReference type="Gene3D" id="2.70.98.10">
    <property type="match status" value="1"/>
</dbReference>
<dbReference type="NCBIfam" id="TIGR01180">
    <property type="entry name" value="aman2_put"/>
    <property type="match status" value="1"/>
</dbReference>
<dbReference type="SUPFAM" id="SSF48208">
    <property type="entry name" value="Six-hairpin glycosidases"/>
    <property type="match status" value="1"/>
</dbReference>
<sequence length="861" mass="95785">MAPVQLRSTPRRTRLLLVAVICIFFVWLHPSSNLFGLDPHDIRFLNFGLRPTPDVLRYVDPLIGTANGGHVFPGATLPYGMAKAVADTQSPAENAAGFVSDNNPVLGFSHMHDSGTGGHPSLGNFPLFVHPGCPDDDFKQCKFHLMERPTDRVNGSVIASPGYFSINLTNTVRAEMTATQHAVLYRFGFNGSATVDVATTADEPVISGVPYSPLVLVDLSDLMNSRSAGGIQVYPDDGRIIGEGKYAPSFGTGSYNAFFCADFQGATIRRTGTFQGDKAEEEPKFLDGSKPEFYVPSGSAGAWIQFEPPQDNTLLARVGVSFMSVDQACENAEREIPDWSFDRIERAARRAWHEKLSAIEVDATGVSEELLTTFWSGLYRSLLSPQNYTGENPLWNSTEPYYDSFYCIWDSFRAQHPLLTIIDPVAQTEMVRALIDIYRHEGKLPDCRMSFCKGYTQGGSNADVVIADAYIKHLREDINWTTAYEAVVSDAEVEPPNWGVEGRGNLVSWHSLGYIPWDDTDRNGTGPASRTISRGVEYAYDDFCISQLASALGHPADAAKYARRGGNWRNYWNPDQRDIHLDADGDVTQSHFVGFPQPRLVNGSFRYHRTRSCSPVQDMHSCYYDTSLDTYEGSPWLYSFFVPQDMASLITLMGGRDAFVERLRYFHESGIAYMGNEQAFLPTFQFHYAGRPGLSSYFVREYIPSLFNTSVNGLPGNDDCAMGAFSALAMMGFFPVAGQDVYLLTTPYFPEVRLRATVGGKSGWAVIKVHGFDPEGRRKYIQRARLDGREYTRNWITHDFFRNGGLLEFWVSEEEGKWGSEEGDVPPSYSPEMGRVDDELFARVDEEGRGRGLTAGSGRGT</sequence>
<reference evidence="3 4" key="1">
    <citation type="journal article" date="2024" name="Commun. Biol.">
        <title>Comparative genomic analysis of thermophilic fungi reveals convergent evolutionary adaptations and gene losses.</title>
        <authorList>
            <person name="Steindorff A.S."/>
            <person name="Aguilar-Pontes M.V."/>
            <person name="Robinson A.J."/>
            <person name="Andreopoulos B."/>
            <person name="LaButti K."/>
            <person name="Kuo A."/>
            <person name="Mondo S."/>
            <person name="Riley R."/>
            <person name="Otillar R."/>
            <person name="Haridas S."/>
            <person name="Lipzen A."/>
            <person name="Grimwood J."/>
            <person name="Schmutz J."/>
            <person name="Clum A."/>
            <person name="Reid I.D."/>
            <person name="Moisan M.C."/>
            <person name="Butler G."/>
            <person name="Nguyen T.T.M."/>
            <person name="Dewar K."/>
            <person name="Conant G."/>
            <person name="Drula E."/>
            <person name="Henrissat B."/>
            <person name="Hansel C."/>
            <person name="Singer S."/>
            <person name="Hutchinson M.I."/>
            <person name="de Vries R.P."/>
            <person name="Natvig D.O."/>
            <person name="Powell A.J."/>
            <person name="Tsang A."/>
            <person name="Grigoriev I.V."/>
        </authorList>
    </citation>
    <scope>NUCLEOTIDE SEQUENCE [LARGE SCALE GENOMIC DNA]</scope>
    <source>
        <strain evidence="3 4">CBS 620.91</strain>
    </source>
</reference>
<dbReference type="PANTHER" id="PTHR12143:SF42">
    <property type="entry name" value="PUTATIVE SUBFAMILY (AFU_ORTHOLOGUE AFUA_6G13760)-RELATED"/>
    <property type="match status" value="1"/>
</dbReference>
<dbReference type="Proteomes" id="UP001583172">
    <property type="component" value="Unassembled WGS sequence"/>
</dbReference>
<dbReference type="InterPro" id="IPR041371">
    <property type="entry name" value="GH92_N"/>
</dbReference>
<dbReference type="Pfam" id="PF17678">
    <property type="entry name" value="Glyco_hydro_92N"/>
    <property type="match status" value="1"/>
</dbReference>
<evidence type="ECO:0008006" key="5">
    <source>
        <dbReference type="Google" id="ProtNLM"/>
    </source>
</evidence>
<feature type="domain" description="Glycosyl hydrolase family 92" evidence="1">
    <location>
        <begin position="327"/>
        <end position="812"/>
    </location>
</feature>
<protein>
    <recommendedName>
        <fullName evidence="5">Alpha-1,2-mannosidase</fullName>
    </recommendedName>
</protein>